<dbReference type="SUPFAM" id="SSF51735">
    <property type="entry name" value="NAD(P)-binding Rossmann-fold domains"/>
    <property type="match status" value="1"/>
</dbReference>
<evidence type="ECO:0000256" key="1">
    <source>
        <dbReference type="ARBA" id="ARBA00006484"/>
    </source>
</evidence>
<evidence type="ECO:0000256" key="2">
    <source>
        <dbReference type="ARBA" id="ARBA00023002"/>
    </source>
</evidence>
<sequence length="264" mass="28276">MAKLDGVLVMPKENDMKRLQDKVAIITGAGSGFGSGMARRFAAEGAKVVLADVNVKHVEDELAEIGKNGLAVQADVSRKDDMERVARAAFEAFGSIDIMINNAGFTHRNMPLTEVTEDNFDLIAAVNMKALYYSTQIVVPIMEHQGSGVIINTASATALRPRKGLVWYSASKGWIISATKAMALELAEKNIRVNCICPAESEGEALKLFLEEDTPEARAALKATIPLDRFSTPDDVAEAALWLASDAASMVTGTALNIDGGYSI</sequence>
<evidence type="ECO:0000313" key="3">
    <source>
        <dbReference type="EMBL" id="EEQ93958.1"/>
    </source>
</evidence>
<proteinExistence type="inferred from homology"/>
<accession>C4WNK3</accession>
<dbReference type="PRINTS" id="PR00080">
    <property type="entry name" value="SDRFAMILY"/>
</dbReference>
<dbReference type="GO" id="GO:0016491">
    <property type="term" value="F:oxidoreductase activity"/>
    <property type="evidence" value="ECO:0007669"/>
    <property type="project" value="UniProtKB-KW"/>
</dbReference>
<dbReference type="PRINTS" id="PR00081">
    <property type="entry name" value="GDHRDH"/>
</dbReference>
<comment type="caution">
    <text evidence="3">The sequence shown here is derived from an EMBL/GenBank/DDBJ whole genome shotgun (WGS) entry which is preliminary data.</text>
</comment>
<keyword evidence="2" id="KW-0560">Oxidoreductase</keyword>
<dbReference type="HOGENOM" id="CLU_010194_1_0_5"/>
<dbReference type="NCBIfam" id="NF005559">
    <property type="entry name" value="PRK07231.1"/>
    <property type="match status" value="1"/>
</dbReference>
<gene>
    <name evidence="3" type="ORF">OINT_2001154</name>
</gene>
<dbReference type="CDD" id="cd05345">
    <property type="entry name" value="BKR_3_SDR_c"/>
    <property type="match status" value="1"/>
</dbReference>
<evidence type="ECO:0000313" key="4">
    <source>
        <dbReference type="Proteomes" id="UP000004386"/>
    </source>
</evidence>
<name>C4WNK3_9HYPH</name>
<dbReference type="InterPro" id="IPR036291">
    <property type="entry name" value="NAD(P)-bd_dom_sf"/>
</dbReference>
<reference evidence="3 4" key="1">
    <citation type="submission" date="2009-05" db="EMBL/GenBank/DDBJ databases">
        <authorList>
            <person name="Setubal J.C."/>
            <person name="Boyle S."/>
            <person name="Crasta O.R."/>
            <person name="Gillespie J.J."/>
            <person name="Kenyon R.W."/>
            <person name="Lu J."/>
            <person name="Mane S."/>
            <person name="Nagrani S."/>
            <person name="Shallom J.M."/>
            <person name="Shallom S."/>
            <person name="Shukla M."/>
            <person name="Snyder E.E."/>
            <person name="Sobral B.W."/>
            <person name="Wattam A.R."/>
            <person name="Will R."/>
            <person name="Williams K."/>
            <person name="Yoo H."/>
            <person name="Munk C."/>
            <person name="Tapia R."/>
            <person name="Green L."/>
            <person name="Rogers Y."/>
            <person name="Detter J.C."/>
            <person name="Bruce D."/>
            <person name="Brettin T.S."/>
            <person name="Tsolis R."/>
        </authorList>
    </citation>
    <scope>NUCLEOTIDE SEQUENCE [LARGE SCALE GENOMIC DNA]</scope>
    <source>
        <strain evidence="3 4">LMG 3301</strain>
    </source>
</reference>
<organism evidence="3 4">
    <name type="scientific">Brucella intermedia LMG 3301</name>
    <dbReference type="NCBI Taxonomy" id="641118"/>
    <lineage>
        <taxon>Bacteria</taxon>
        <taxon>Pseudomonadati</taxon>
        <taxon>Pseudomonadota</taxon>
        <taxon>Alphaproteobacteria</taxon>
        <taxon>Hyphomicrobiales</taxon>
        <taxon>Brucellaceae</taxon>
        <taxon>Brucella/Ochrobactrum group</taxon>
        <taxon>Brucella</taxon>
    </lineage>
</organism>
<dbReference type="InterPro" id="IPR002347">
    <property type="entry name" value="SDR_fam"/>
</dbReference>
<comment type="similarity">
    <text evidence="1">Belongs to the short-chain dehydrogenases/reductases (SDR) family.</text>
</comment>
<dbReference type="FunFam" id="3.40.50.720:FF:000084">
    <property type="entry name" value="Short-chain dehydrogenase reductase"/>
    <property type="match status" value="1"/>
</dbReference>
<dbReference type="EMBL" id="ACQA01000002">
    <property type="protein sequence ID" value="EEQ93958.1"/>
    <property type="molecule type" value="Genomic_DNA"/>
</dbReference>
<dbReference type="PANTHER" id="PTHR43639:SF5">
    <property type="entry name" value="OXIDOREDUCTASE, SHORT-CHAIN DEHYDROGENASE_REDUCTASE FAMILY (AFU_ORTHOLOGUE AFUA_6G09140)"/>
    <property type="match status" value="1"/>
</dbReference>
<dbReference type="AlphaFoldDB" id="C4WNK3"/>
<dbReference type="PANTHER" id="PTHR43639">
    <property type="entry name" value="OXIDOREDUCTASE, SHORT-CHAIN DEHYDROGENASE/REDUCTASE FAMILY (AFU_ORTHOLOGUE AFUA_5G02870)"/>
    <property type="match status" value="1"/>
</dbReference>
<dbReference type="Pfam" id="PF13561">
    <property type="entry name" value="adh_short_C2"/>
    <property type="match status" value="1"/>
</dbReference>
<protein>
    <submittedName>
        <fullName evidence="3">Dehydrogenase/reductase SDR family member 4</fullName>
    </submittedName>
</protein>
<dbReference type="Gene3D" id="3.40.50.720">
    <property type="entry name" value="NAD(P)-binding Rossmann-like Domain"/>
    <property type="match status" value="1"/>
</dbReference>
<dbReference type="Proteomes" id="UP000004386">
    <property type="component" value="Unassembled WGS sequence"/>
</dbReference>